<keyword evidence="4" id="KW-1185">Reference proteome</keyword>
<dbReference type="InterPro" id="IPR050399">
    <property type="entry name" value="HPr"/>
</dbReference>
<evidence type="ECO:0000313" key="4">
    <source>
        <dbReference type="Proteomes" id="UP000319671"/>
    </source>
</evidence>
<comment type="similarity">
    <text evidence="1">Belongs to the HPr family.</text>
</comment>
<dbReference type="InterPro" id="IPR002114">
    <property type="entry name" value="PTS_HPr_Ser_P_site"/>
</dbReference>
<dbReference type="Gene3D" id="3.30.1340.10">
    <property type="entry name" value="HPr-like"/>
    <property type="match status" value="1"/>
</dbReference>
<feature type="domain" description="HPr" evidence="2">
    <location>
        <begin position="1"/>
        <end position="87"/>
    </location>
</feature>
<evidence type="ECO:0000256" key="1">
    <source>
        <dbReference type="ARBA" id="ARBA00010736"/>
    </source>
</evidence>
<protein>
    <submittedName>
        <fullName evidence="3">Phosphocarrier protein</fullName>
    </submittedName>
</protein>
<dbReference type="SUPFAM" id="SSF55594">
    <property type="entry name" value="HPr-like"/>
    <property type="match status" value="1"/>
</dbReference>
<dbReference type="PRINTS" id="PR00107">
    <property type="entry name" value="PHOSPHOCPHPR"/>
</dbReference>
<dbReference type="PANTHER" id="PTHR33705:SF5">
    <property type="entry name" value="HPR-LIKE PROTEIN CRH"/>
    <property type="match status" value="1"/>
</dbReference>
<dbReference type="NCBIfam" id="TIGR01003">
    <property type="entry name" value="PTS_HPr_family"/>
    <property type="match status" value="1"/>
</dbReference>
<dbReference type="RefSeq" id="WP_144566577.1">
    <property type="nucleotide sequence ID" value="NZ_VIVN01000009.1"/>
</dbReference>
<dbReference type="PANTHER" id="PTHR33705">
    <property type="entry name" value="PHOSPHOCARRIER PROTEIN HPR"/>
    <property type="match status" value="1"/>
</dbReference>
<proteinExistence type="inferred from homology"/>
<evidence type="ECO:0000313" key="3">
    <source>
        <dbReference type="EMBL" id="TWD98704.1"/>
    </source>
</evidence>
<sequence>MIQQTVKINNKAGLYAQPVNQLVQAASQFNSDIFLTHNGRTVSVKSVLGVLSLAIPKQAEITLEVSGDDENEAIKEVLLTLKKLENQ</sequence>
<dbReference type="EMBL" id="VIVN01000009">
    <property type="protein sequence ID" value="TWD98704.1"/>
    <property type="molecule type" value="Genomic_DNA"/>
</dbReference>
<accession>A0A561D5V2</accession>
<dbReference type="PROSITE" id="PS00589">
    <property type="entry name" value="PTS_HPR_SER"/>
    <property type="match status" value="1"/>
</dbReference>
<dbReference type="AlphaFoldDB" id="A0A561D5V2"/>
<dbReference type="Pfam" id="PF00381">
    <property type="entry name" value="PTS-HPr"/>
    <property type="match status" value="1"/>
</dbReference>
<reference evidence="3 4" key="1">
    <citation type="submission" date="2019-06" db="EMBL/GenBank/DDBJ databases">
        <title>Sorghum-associated microbial communities from plants grown in Nebraska, USA.</title>
        <authorList>
            <person name="Schachtman D."/>
        </authorList>
    </citation>
    <scope>NUCLEOTIDE SEQUENCE [LARGE SCALE GENOMIC DNA]</scope>
    <source>
        <strain evidence="3 4">2482</strain>
    </source>
</reference>
<organism evidence="3 4">
    <name type="scientific">Neobacillus bataviensis</name>
    <dbReference type="NCBI Taxonomy" id="220685"/>
    <lineage>
        <taxon>Bacteria</taxon>
        <taxon>Bacillati</taxon>
        <taxon>Bacillota</taxon>
        <taxon>Bacilli</taxon>
        <taxon>Bacillales</taxon>
        <taxon>Bacillaceae</taxon>
        <taxon>Neobacillus</taxon>
    </lineage>
</organism>
<evidence type="ECO:0000259" key="2">
    <source>
        <dbReference type="PROSITE" id="PS51350"/>
    </source>
</evidence>
<name>A0A561D5V2_9BACI</name>
<dbReference type="InterPro" id="IPR035895">
    <property type="entry name" value="HPr-like_sf"/>
</dbReference>
<dbReference type="InterPro" id="IPR000032">
    <property type="entry name" value="HPr-like"/>
</dbReference>
<dbReference type="Proteomes" id="UP000319671">
    <property type="component" value="Unassembled WGS sequence"/>
</dbReference>
<dbReference type="PROSITE" id="PS51350">
    <property type="entry name" value="PTS_HPR_DOM"/>
    <property type="match status" value="1"/>
</dbReference>
<gene>
    <name evidence="3" type="ORF">FB550_109214</name>
</gene>
<comment type="caution">
    <text evidence="3">The sequence shown here is derived from an EMBL/GenBank/DDBJ whole genome shotgun (WGS) entry which is preliminary data.</text>
</comment>